<proteinExistence type="predicted"/>
<organism evidence="1">
    <name type="scientific">marine metagenome</name>
    <dbReference type="NCBI Taxonomy" id="408172"/>
    <lineage>
        <taxon>unclassified sequences</taxon>
        <taxon>metagenomes</taxon>
        <taxon>ecological metagenomes</taxon>
    </lineage>
</organism>
<sequence length="41" mass="4938">TFLKGVDDLILVNRYTKYETHPLELLQTISHLERRQKELLL</sequence>
<evidence type="ECO:0000313" key="1">
    <source>
        <dbReference type="EMBL" id="SVE58545.1"/>
    </source>
</evidence>
<feature type="non-terminal residue" evidence="1">
    <location>
        <position position="1"/>
    </location>
</feature>
<name>A0A383EQM1_9ZZZZ</name>
<gene>
    <name evidence="1" type="ORF">METZ01_LOCUS511399</name>
</gene>
<accession>A0A383EQM1</accession>
<dbReference type="EMBL" id="UINC01227593">
    <property type="protein sequence ID" value="SVE58545.1"/>
    <property type="molecule type" value="Genomic_DNA"/>
</dbReference>
<protein>
    <submittedName>
        <fullName evidence="1">Uncharacterized protein</fullName>
    </submittedName>
</protein>
<reference evidence="1" key="1">
    <citation type="submission" date="2018-05" db="EMBL/GenBank/DDBJ databases">
        <authorList>
            <person name="Lanie J.A."/>
            <person name="Ng W.-L."/>
            <person name="Kazmierczak K.M."/>
            <person name="Andrzejewski T.M."/>
            <person name="Davidsen T.M."/>
            <person name="Wayne K.J."/>
            <person name="Tettelin H."/>
            <person name="Glass J.I."/>
            <person name="Rusch D."/>
            <person name="Podicherti R."/>
            <person name="Tsui H.-C.T."/>
            <person name="Winkler M.E."/>
        </authorList>
    </citation>
    <scope>NUCLEOTIDE SEQUENCE</scope>
</reference>
<dbReference type="AlphaFoldDB" id="A0A383EQM1"/>